<feature type="compositionally biased region" description="Polar residues" evidence="1">
    <location>
        <begin position="20"/>
        <end position="39"/>
    </location>
</feature>
<feature type="region of interest" description="Disordered" evidence="1">
    <location>
        <begin position="95"/>
        <end position="119"/>
    </location>
</feature>
<feature type="region of interest" description="Disordered" evidence="1">
    <location>
        <begin position="1"/>
        <end position="40"/>
    </location>
</feature>
<evidence type="ECO:0000313" key="3">
    <source>
        <dbReference type="Proteomes" id="UP000076584"/>
    </source>
</evidence>
<accession>A0A161W1J7</accession>
<proteinExistence type="predicted"/>
<reference evidence="2 3" key="1">
    <citation type="submission" date="2015-06" db="EMBL/GenBank/DDBJ databases">
        <title>Survival trade-offs in plant roots during colonization by closely related pathogenic and mutualistic fungi.</title>
        <authorList>
            <person name="Hacquard S."/>
            <person name="Kracher B."/>
            <person name="Hiruma K."/>
            <person name="Weinman A."/>
            <person name="Muench P."/>
            <person name="Garrido Oter R."/>
            <person name="Ver Loren van Themaat E."/>
            <person name="Dallerey J.-F."/>
            <person name="Damm U."/>
            <person name="Henrissat B."/>
            <person name="Lespinet O."/>
            <person name="Thon M."/>
            <person name="Kemen E."/>
            <person name="McHardy A.C."/>
            <person name="Schulze-Lefert P."/>
            <person name="O'Connell R.J."/>
        </authorList>
    </citation>
    <scope>NUCLEOTIDE SEQUENCE [LARGE SCALE GENOMIC DNA]</scope>
    <source>
        <strain evidence="2 3">MAFF 238704</strain>
    </source>
</reference>
<sequence length="119" mass="13497">MPVQRPAQENKKRDGGKETVSGTHRSSSSQIPESRTPGSSHVLPMFLIDFLPPFNCRKKKKIRTPPPDGFQKRDTLPLRSRVILSRWTRTLLHEQKREGGGCPPFSHVALQRQGMENKA</sequence>
<evidence type="ECO:0000256" key="1">
    <source>
        <dbReference type="SAM" id="MobiDB-lite"/>
    </source>
</evidence>
<keyword evidence="3" id="KW-1185">Reference proteome</keyword>
<gene>
    <name evidence="2" type="ORF">CI238_04647</name>
</gene>
<evidence type="ECO:0000313" key="2">
    <source>
        <dbReference type="EMBL" id="KZL65023.1"/>
    </source>
</evidence>
<dbReference type="EMBL" id="LFIW01002653">
    <property type="protein sequence ID" value="KZL65023.1"/>
    <property type="molecule type" value="Genomic_DNA"/>
</dbReference>
<comment type="caution">
    <text evidence="2">The sequence shown here is derived from an EMBL/GenBank/DDBJ whole genome shotgun (WGS) entry which is preliminary data.</text>
</comment>
<organism evidence="2 3">
    <name type="scientific">Colletotrichum incanum</name>
    <name type="common">Soybean anthracnose fungus</name>
    <dbReference type="NCBI Taxonomy" id="1573173"/>
    <lineage>
        <taxon>Eukaryota</taxon>
        <taxon>Fungi</taxon>
        <taxon>Dikarya</taxon>
        <taxon>Ascomycota</taxon>
        <taxon>Pezizomycotina</taxon>
        <taxon>Sordariomycetes</taxon>
        <taxon>Hypocreomycetidae</taxon>
        <taxon>Glomerellales</taxon>
        <taxon>Glomerellaceae</taxon>
        <taxon>Colletotrichum</taxon>
        <taxon>Colletotrichum spaethianum species complex</taxon>
    </lineage>
</organism>
<protein>
    <submittedName>
        <fullName evidence="2">Uncharacterized protein</fullName>
    </submittedName>
</protein>
<dbReference type="Proteomes" id="UP000076584">
    <property type="component" value="Unassembled WGS sequence"/>
</dbReference>
<feature type="compositionally biased region" description="Basic and acidic residues" evidence="1">
    <location>
        <begin position="8"/>
        <end position="17"/>
    </location>
</feature>
<dbReference type="AlphaFoldDB" id="A0A161W1J7"/>
<name>A0A161W1J7_COLIC</name>